<dbReference type="Gene3D" id="1.20.5.1930">
    <property type="match status" value="1"/>
</dbReference>
<dbReference type="GO" id="GO:0016020">
    <property type="term" value="C:membrane"/>
    <property type="evidence" value="ECO:0007669"/>
    <property type="project" value="InterPro"/>
</dbReference>
<evidence type="ECO:0000313" key="6">
    <source>
        <dbReference type="EMBL" id="SES13901.1"/>
    </source>
</evidence>
<gene>
    <name evidence="6" type="ORF">SAMN04488000_116196</name>
</gene>
<accession>A0A1H9UX44</accession>
<sequence>MIRTGCLLSSICPGFAEWAEGASSAPFGGIVNESPEAPAPGRIVGAPVVVAAVGICLADLARLLLSDQEASHSAIYVISLTLVLALQALQFSPLNAPTYRIMLATQAVLTFLPFALVGHMWAAVPGLIAGNALALFPRIAGWVAFTLVVAATSLLQTPALLPWSPGSSPLEAAIATTATGLLISGHAFRQHQQASAPPTSPEEPQRLARDLHDLLGYSLSAIKLKSELAHRLTPSQPDRAQEHLADILDIAGRALSDVRSLARSYRRLSLSDTSDSAKTMLAAANIDVRVELDHTPMPEEVETVLATVLREAITNVLRHSDAENCAITVRQADGTVELDVVNDGATDRPISSDCNGVRNQAERVHAAGGTFIARHVGTDRFHVHASIPTATAA</sequence>
<evidence type="ECO:0000313" key="7">
    <source>
        <dbReference type="Proteomes" id="UP000199503"/>
    </source>
</evidence>
<protein>
    <submittedName>
        <fullName evidence="6">Signal transduction histidine kinase</fullName>
    </submittedName>
</protein>
<dbReference type="AlphaFoldDB" id="A0A1H9UX44"/>
<dbReference type="SUPFAM" id="SSF55874">
    <property type="entry name" value="ATPase domain of HSP90 chaperone/DNA topoisomerase II/histidine kinase"/>
    <property type="match status" value="1"/>
</dbReference>
<feature type="domain" description="Signal transduction histidine kinase subgroup 3 dimerisation and phosphoacceptor" evidence="5">
    <location>
        <begin position="205"/>
        <end position="267"/>
    </location>
</feature>
<proteinExistence type="predicted"/>
<dbReference type="InterPro" id="IPR011712">
    <property type="entry name" value="Sig_transdc_His_kin_sub3_dim/P"/>
</dbReference>
<feature type="transmembrane region" description="Helical" evidence="4">
    <location>
        <begin position="40"/>
        <end position="61"/>
    </location>
</feature>
<dbReference type="PANTHER" id="PTHR24421">
    <property type="entry name" value="NITRATE/NITRITE SENSOR PROTEIN NARX-RELATED"/>
    <property type="match status" value="1"/>
</dbReference>
<dbReference type="EMBL" id="FOFV01000016">
    <property type="protein sequence ID" value="SES13901.1"/>
    <property type="molecule type" value="Genomic_DNA"/>
</dbReference>
<dbReference type="Pfam" id="PF07730">
    <property type="entry name" value="HisKA_3"/>
    <property type="match status" value="1"/>
</dbReference>
<keyword evidence="3" id="KW-0902">Two-component regulatory system</keyword>
<evidence type="ECO:0000259" key="5">
    <source>
        <dbReference type="Pfam" id="PF07730"/>
    </source>
</evidence>
<dbReference type="OrthoDB" id="5241784at2"/>
<dbReference type="CDD" id="cd16917">
    <property type="entry name" value="HATPase_UhpB-NarQ-NarX-like"/>
    <property type="match status" value="1"/>
</dbReference>
<organism evidence="6 7">
    <name type="scientific">Lentzea albida</name>
    <dbReference type="NCBI Taxonomy" id="65499"/>
    <lineage>
        <taxon>Bacteria</taxon>
        <taxon>Bacillati</taxon>
        <taxon>Actinomycetota</taxon>
        <taxon>Actinomycetes</taxon>
        <taxon>Pseudonocardiales</taxon>
        <taxon>Pseudonocardiaceae</taxon>
        <taxon>Lentzea</taxon>
    </lineage>
</organism>
<keyword evidence="7" id="KW-1185">Reference proteome</keyword>
<evidence type="ECO:0000256" key="2">
    <source>
        <dbReference type="ARBA" id="ARBA00022777"/>
    </source>
</evidence>
<evidence type="ECO:0000256" key="3">
    <source>
        <dbReference type="ARBA" id="ARBA00023012"/>
    </source>
</evidence>
<name>A0A1H9UX44_9PSEU</name>
<dbReference type="STRING" id="65499.SAMN04488000_116196"/>
<keyword evidence="1" id="KW-0808">Transferase</keyword>
<dbReference type="GO" id="GO:0000155">
    <property type="term" value="F:phosphorelay sensor kinase activity"/>
    <property type="evidence" value="ECO:0007669"/>
    <property type="project" value="InterPro"/>
</dbReference>
<dbReference type="InterPro" id="IPR050482">
    <property type="entry name" value="Sensor_HK_TwoCompSys"/>
</dbReference>
<dbReference type="Gene3D" id="3.30.565.10">
    <property type="entry name" value="Histidine kinase-like ATPase, C-terminal domain"/>
    <property type="match status" value="1"/>
</dbReference>
<dbReference type="GO" id="GO:0046983">
    <property type="term" value="F:protein dimerization activity"/>
    <property type="evidence" value="ECO:0007669"/>
    <property type="project" value="InterPro"/>
</dbReference>
<feature type="transmembrane region" description="Helical" evidence="4">
    <location>
        <begin position="73"/>
        <end position="91"/>
    </location>
</feature>
<keyword evidence="4" id="KW-0812">Transmembrane</keyword>
<dbReference type="PANTHER" id="PTHR24421:SF63">
    <property type="entry name" value="SENSOR HISTIDINE KINASE DESK"/>
    <property type="match status" value="1"/>
</dbReference>
<keyword evidence="4" id="KW-1133">Transmembrane helix</keyword>
<feature type="transmembrane region" description="Helical" evidence="4">
    <location>
        <begin position="103"/>
        <end position="123"/>
    </location>
</feature>
<feature type="transmembrane region" description="Helical" evidence="4">
    <location>
        <begin position="135"/>
        <end position="155"/>
    </location>
</feature>
<keyword evidence="2 6" id="KW-0418">Kinase</keyword>
<dbReference type="Proteomes" id="UP000199503">
    <property type="component" value="Unassembled WGS sequence"/>
</dbReference>
<evidence type="ECO:0000256" key="4">
    <source>
        <dbReference type="SAM" id="Phobius"/>
    </source>
</evidence>
<dbReference type="InterPro" id="IPR036890">
    <property type="entry name" value="HATPase_C_sf"/>
</dbReference>
<evidence type="ECO:0000256" key="1">
    <source>
        <dbReference type="ARBA" id="ARBA00022679"/>
    </source>
</evidence>
<keyword evidence="4" id="KW-0472">Membrane</keyword>
<reference evidence="7" key="1">
    <citation type="submission" date="2016-10" db="EMBL/GenBank/DDBJ databases">
        <authorList>
            <person name="Varghese N."/>
            <person name="Submissions S."/>
        </authorList>
    </citation>
    <scope>NUCLEOTIDE SEQUENCE [LARGE SCALE GENOMIC DNA]</scope>
    <source>
        <strain evidence="7">DSM 44437</strain>
    </source>
</reference>